<protein>
    <submittedName>
        <fullName evidence="1">Uncharacterized protein</fullName>
    </submittedName>
</protein>
<reference evidence="1" key="1">
    <citation type="journal article" date="2020" name="Stud. Mycol.">
        <title>101 Dothideomycetes genomes: a test case for predicting lifestyles and emergence of pathogens.</title>
        <authorList>
            <person name="Haridas S."/>
            <person name="Albert R."/>
            <person name="Binder M."/>
            <person name="Bloem J."/>
            <person name="Labutti K."/>
            <person name="Salamov A."/>
            <person name="Andreopoulos B."/>
            <person name="Baker S."/>
            <person name="Barry K."/>
            <person name="Bills G."/>
            <person name="Bluhm B."/>
            <person name="Cannon C."/>
            <person name="Castanera R."/>
            <person name="Culley D."/>
            <person name="Daum C."/>
            <person name="Ezra D."/>
            <person name="Gonzalez J."/>
            <person name="Henrissat B."/>
            <person name="Kuo A."/>
            <person name="Liang C."/>
            <person name="Lipzen A."/>
            <person name="Lutzoni F."/>
            <person name="Magnuson J."/>
            <person name="Mondo S."/>
            <person name="Nolan M."/>
            <person name="Ohm R."/>
            <person name="Pangilinan J."/>
            <person name="Park H.-J."/>
            <person name="Ramirez L."/>
            <person name="Alfaro M."/>
            <person name="Sun H."/>
            <person name="Tritt A."/>
            <person name="Yoshinaga Y."/>
            <person name="Zwiers L.-H."/>
            <person name="Turgeon B."/>
            <person name="Goodwin S."/>
            <person name="Spatafora J."/>
            <person name="Crous P."/>
            <person name="Grigoriev I."/>
        </authorList>
    </citation>
    <scope>NUCLEOTIDE SEQUENCE</scope>
    <source>
        <strain evidence="1">CBS 175.79</strain>
    </source>
</reference>
<evidence type="ECO:0000313" key="2">
    <source>
        <dbReference type="Proteomes" id="UP000799778"/>
    </source>
</evidence>
<dbReference type="EMBL" id="ML978068">
    <property type="protein sequence ID" value="KAF2016924.1"/>
    <property type="molecule type" value="Genomic_DNA"/>
</dbReference>
<dbReference type="GeneID" id="54284748"/>
<proteinExistence type="predicted"/>
<sequence>MPSIIKSLTALAIFATGIDAQKRAFLSNLDALDASSDRIPPTVGFSISTWAKGSYPQFCYDQARTLRGNGQVNCAIGNLEVYTVTYNDCPTRPWTLCRCSDSNLSRQKYAEDFGRVPPGIRSRVVHALSVQDSGTSAGSGNDRILFRGNVKPAVHVHEAMHSVDQGFSRSTTFTNAYNQDSCVPDDYANASPAEDFAQLGVWIQYDTNPSTKLRSYVGDFSCMGHQLEQVGIYAGEQLNKATSKCFDRRPNDANVSVAFAKGTGKIKASEVETLPATPLEFEDVWE</sequence>
<name>A0A6A5XXC5_9PLEO</name>
<dbReference type="AlphaFoldDB" id="A0A6A5XXC5"/>
<dbReference type="RefSeq" id="XP_033385263.1">
    <property type="nucleotide sequence ID" value="XM_033527351.1"/>
</dbReference>
<organism evidence="1 2">
    <name type="scientific">Aaosphaeria arxii CBS 175.79</name>
    <dbReference type="NCBI Taxonomy" id="1450172"/>
    <lineage>
        <taxon>Eukaryota</taxon>
        <taxon>Fungi</taxon>
        <taxon>Dikarya</taxon>
        <taxon>Ascomycota</taxon>
        <taxon>Pezizomycotina</taxon>
        <taxon>Dothideomycetes</taxon>
        <taxon>Pleosporomycetidae</taxon>
        <taxon>Pleosporales</taxon>
        <taxon>Pleosporales incertae sedis</taxon>
        <taxon>Aaosphaeria</taxon>
    </lineage>
</organism>
<dbReference type="Proteomes" id="UP000799778">
    <property type="component" value="Unassembled WGS sequence"/>
</dbReference>
<keyword evidence="2" id="KW-1185">Reference proteome</keyword>
<evidence type="ECO:0000313" key="1">
    <source>
        <dbReference type="EMBL" id="KAF2016924.1"/>
    </source>
</evidence>
<gene>
    <name evidence="1" type="ORF">BU24DRAFT_419973</name>
</gene>
<dbReference type="OrthoDB" id="2142213at2759"/>
<accession>A0A6A5XXC5</accession>